<gene>
    <name evidence="1" type="ORF">MM415A01885_0015</name>
</gene>
<dbReference type="AlphaFoldDB" id="A0A6M3JZS7"/>
<dbReference type="EMBL" id="MT142134">
    <property type="protein sequence ID" value="QJA75008.1"/>
    <property type="molecule type" value="Genomic_DNA"/>
</dbReference>
<organism evidence="1">
    <name type="scientific">viral metagenome</name>
    <dbReference type="NCBI Taxonomy" id="1070528"/>
    <lineage>
        <taxon>unclassified sequences</taxon>
        <taxon>metagenomes</taxon>
        <taxon>organismal metagenomes</taxon>
    </lineage>
</organism>
<evidence type="ECO:0000313" key="1">
    <source>
        <dbReference type="EMBL" id="QJA75008.1"/>
    </source>
</evidence>
<accession>A0A6M3JZS7</accession>
<protein>
    <submittedName>
        <fullName evidence="1">Uncharacterized protein</fullName>
    </submittedName>
</protein>
<reference evidence="1" key="1">
    <citation type="submission" date="2020-03" db="EMBL/GenBank/DDBJ databases">
        <title>The deep terrestrial virosphere.</title>
        <authorList>
            <person name="Holmfeldt K."/>
            <person name="Nilsson E."/>
            <person name="Simone D."/>
            <person name="Lopez-Fernandez M."/>
            <person name="Wu X."/>
            <person name="de Brujin I."/>
            <person name="Lundin D."/>
            <person name="Andersson A."/>
            <person name="Bertilsson S."/>
            <person name="Dopson M."/>
        </authorList>
    </citation>
    <scope>NUCLEOTIDE SEQUENCE</scope>
    <source>
        <strain evidence="1">MM415A01885</strain>
    </source>
</reference>
<sequence>MKPIKNMTWLFICPHHRICKTHTFNGFRNNNILCGHHIPHYKRDECSAPECNGNPYSRCITIMEEEYETSKQ</sequence>
<proteinExistence type="predicted"/>
<name>A0A6M3JZS7_9ZZZZ</name>